<dbReference type="EMBL" id="KN122228">
    <property type="protein sequence ID" value="KFO32052.1"/>
    <property type="molecule type" value="Genomic_DNA"/>
</dbReference>
<name>A0A091DLR9_FUKDA</name>
<feature type="compositionally biased region" description="Basic and acidic residues" evidence="1">
    <location>
        <begin position="31"/>
        <end position="41"/>
    </location>
</feature>
<organism evidence="2 3">
    <name type="scientific">Fukomys damarensis</name>
    <name type="common">Damaraland mole rat</name>
    <name type="synonym">Cryptomys damarensis</name>
    <dbReference type="NCBI Taxonomy" id="885580"/>
    <lineage>
        <taxon>Eukaryota</taxon>
        <taxon>Metazoa</taxon>
        <taxon>Chordata</taxon>
        <taxon>Craniata</taxon>
        <taxon>Vertebrata</taxon>
        <taxon>Euteleostomi</taxon>
        <taxon>Mammalia</taxon>
        <taxon>Eutheria</taxon>
        <taxon>Euarchontoglires</taxon>
        <taxon>Glires</taxon>
        <taxon>Rodentia</taxon>
        <taxon>Hystricomorpha</taxon>
        <taxon>Bathyergidae</taxon>
        <taxon>Fukomys</taxon>
    </lineage>
</organism>
<dbReference type="AlphaFoldDB" id="A0A091DLR9"/>
<gene>
    <name evidence="2" type="ORF">H920_06621</name>
</gene>
<keyword evidence="3" id="KW-1185">Reference proteome</keyword>
<accession>A0A091DLR9</accession>
<evidence type="ECO:0000313" key="2">
    <source>
        <dbReference type="EMBL" id="KFO32052.1"/>
    </source>
</evidence>
<proteinExistence type="predicted"/>
<sequence length="101" mass="11019">MLRRVATRILQTSDCASLDPPHACPAPLRRQRADPRPDGNEPCRGVCIHSPSFLRVENRRRRGCTAAMQGSSFPCDDSSFLRVCSSSAGNRPPRAVAEAAE</sequence>
<dbReference type="Proteomes" id="UP000028990">
    <property type="component" value="Unassembled WGS sequence"/>
</dbReference>
<evidence type="ECO:0000313" key="3">
    <source>
        <dbReference type="Proteomes" id="UP000028990"/>
    </source>
</evidence>
<feature type="region of interest" description="Disordered" evidence="1">
    <location>
        <begin position="21"/>
        <end position="41"/>
    </location>
</feature>
<reference evidence="2 3" key="1">
    <citation type="submission" date="2013-11" db="EMBL/GenBank/DDBJ databases">
        <title>The Damaraland mole rat (Fukomys damarensis) genome and evolution of African mole rats.</title>
        <authorList>
            <person name="Gladyshev V.N."/>
            <person name="Fang X."/>
        </authorList>
    </citation>
    <scope>NUCLEOTIDE SEQUENCE [LARGE SCALE GENOMIC DNA]</scope>
    <source>
        <tissue evidence="2">Liver</tissue>
    </source>
</reference>
<evidence type="ECO:0000256" key="1">
    <source>
        <dbReference type="SAM" id="MobiDB-lite"/>
    </source>
</evidence>
<protein>
    <submittedName>
        <fullName evidence="2">Uncharacterized protein</fullName>
    </submittedName>
</protein>